<evidence type="ECO:0000313" key="6">
    <source>
        <dbReference type="Proteomes" id="UP001140172"/>
    </source>
</evidence>
<dbReference type="InterPro" id="IPR016024">
    <property type="entry name" value="ARM-type_fold"/>
</dbReference>
<dbReference type="Pfam" id="PF03914">
    <property type="entry name" value="CBF"/>
    <property type="match status" value="1"/>
</dbReference>
<feature type="domain" description="CCAAT-binding factor" evidence="4">
    <location>
        <begin position="533"/>
        <end position="683"/>
    </location>
</feature>
<feature type="compositionally biased region" description="Acidic residues" evidence="3">
    <location>
        <begin position="821"/>
        <end position="830"/>
    </location>
</feature>
<name>A0A9W8H5A7_9FUNG</name>
<accession>A0A9W8H5A7</accession>
<dbReference type="PANTHER" id="PTHR12048">
    <property type="entry name" value="CCAAT-BINDING FACTOR-RELATED"/>
    <property type="match status" value="1"/>
</dbReference>
<feature type="region of interest" description="Disordered" evidence="3">
    <location>
        <begin position="807"/>
        <end position="957"/>
    </location>
</feature>
<sequence length="980" mass="107786">MPMLDHLGLLVHVDPQYLVKNFEAKDKKDKQPENTKTKKVDKAEKTEKSEKTAAAEDAPAKKAKSKNKYQDLADAAKAAKKAAKKATKADENESDDEKVDIPGFKIKSAKDSQTLAKAGRLEITPNAQWFDIQLDALEIDPSAPAPSEAEIVQKLEYATQLLDGENEQYAKRSGGKSSLSTSDRSFVSNILSSGTLSDRVSALTLMVQESPVHNVKYLGQLMAMVHKKNRREALMAVGSVKDLMSLNLLPGDRKLKYFAEQPIAAQGVGRAHWIVWAFEDKLKRHYFDLLQVMESMSYDPVVHTRQNMVNYFEELLEQKAEQEQNLLRLLVNKLGDKERQVAARASFLVLKLLTAHPNMKYVVVKTIQELLLGKSSTKERAQYYTVITINQVVLTSRDERTANLLVDVYFDVFKKLLKLTQGMDDAAAAEAAVDMDDAAKAGASAKTPAESKREAAEQQKKVQMGQKALRRAKQEAEAKRAAEERSMDNKLLAAILTGLHRALPYAQIEDSAMDRHVNLVFQMAHAGNFNTVVQALVLLQQVAGRRAALQDRFYRTLYDSLLDTRIEGTSKKTMYLNVLFRALRADGDSERRAAFVRRILQVSLYGQAEFASGALFLVSQVVRESGDAQLQALLGSATASEEKEEGQAYDALKRDPRYAHALGGRAWEVAMLAQHFHPSVRHSADQLMQGLPVAAIGNLHHHSLAHFLDRFVFRKPKSAAGAQKADGSDDSDDDVADRAFNAPSAAKPTGLRGQSLMQPFVYADGPAAGGFLASKRTKDALIDYDAPGAAPDEQFFHQFFSTKKLRMAGRRQSRKKKDDGEGGGEIDEDEVWRAMTANMPKAGDAGSGEDDEDEEDDEDVLAALESDVDDDDDDEGSSDKDEAGSDDDDDEGSDGFPNFDDEIGDSDLDSDADGFPGLSDSDPDDGAESEPESASATKKRKDAEPEDAAAAKRGKKKAKLPLFGSLEDYAHLIDSTEGLE</sequence>
<feature type="region of interest" description="Disordered" evidence="3">
    <location>
        <begin position="24"/>
        <end position="74"/>
    </location>
</feature>
<organism evidence="5 6">
    <name type="scientific">Coemansia interrupta</name>
    <dbReference type="NCBI Taxonomy" id="1126814"/>
    <lineage>
        <taxon>Eukaryota</taxon>
        <taxon>Fungi</taxon>
        <taxon>Fungi incertae sedis</taxon>
        <taxon>Zoopagomycota</taxon>
        <taxon>Kickxellomycotina</taxon>
        <taxon>Kickxellomycetes</taxon>
        <taxon>Kickxellales</taxon>
        <taxon>Kickxellaceae</taxon>
        <taxon>Coemansia</taxon>
    </lineage>
</organism>
<feature type="compositionally biased region" description="Acidic residues" evidence="3">
    <location>
        <begin position="884"/>
        <end position="912"/>
    </location>
</feature>
<comment type="similarity">
    <text evidence="1">Belongs to the CBF/MAK21 family.</text>
</comment>
<evidence type="ECO:0000256" key="1">
    <source>
        <dbReference type="ARBA" id="ARBA00007797"/>
    </source>
</evidence>
<keyword evidence="2" id="KW-0175">Coiled coil</keyword>
<keyword evidence="6" id="KW-1185">Reference proteome</keyword>
<dbReference type="GO" id="GO:0005634">
    <property type="term" value="C:nucleus"/>
    <property type="evidence" value="ECO:0007669"/>
    <property type="project" value="TreeGrafter"/>
</dbReference>
<feature type="compositionally biased region" description="Acidic residues" evidence="3">
    <location>
        <begin position="847"/>
        <end position="876"/>
    </location>
</feature>
<comment type="caution">
    <text evidence="5">The sequence shown here is derived from an EMBL/GenBank/DDBJ whole genome shotgun (WGS) entry which is preliminary data.</text>
</comment>
<dbReference type="Proteomes" id="UP001140172">
    <property type="component" value="Unassembled WGS sequence"/>
</dbReference>
<feature type="coiled-coil region" evidence="2">
    <location>
        <begin position="305"/>
        <end position="340"/>
    </location>
</feature>
<evidence type="ECO:0000313" key="5">
    <source>
        <dbReference type="EMBL" id="KAJ2776226.1"/>
    </source>
</evidence>
<feature type="compositionally biased region" description="Acidic residues" evidence="3">
    <location>
        <begin position="921"/>
        <end position="931"/>
    </location>
</feature>
<evidence type="ECO:0000259" key="4">
    <source>
        <dbReference type="Pfam" id="PF03914"/>
    </source>
</evidence>
<gene>
    <name evidence="5" type="primary">MAK21</name>
    <name evidence="5" type="ORF">GGI15_004908</name>
</gene>
<evidence type="ECO:0000256" key="3">
    <source>
        <dbReference type="SAM" id="MobiDB-lite"/>
    </source>
</evidence>
<dbReference type="PANTHER" id="PTHR12048:SF0">
    <property type="entry name" value="CCAAT_ENHANCER-BINDING PROTEIN ZETA"/>
    <property type="match status" value="1"/>
</dbReference>
<proteinExistence type="inferred from homology"/>
<evidence type="ECO:0000256" key="2">
    <source>
        <dbReference type="SAM" id="Coils"/>
    </source>
</evidence>
<dbReference type="InterPro" id="IPR005612">
    <property type="entry name" value="CCAAT-binding_factor"/>
</dbReference>
<dbReference type="SUPFAM" id="SSF48371">
    <property type="entry name" value="ARM repeat"/>
    <property type="match status" value="1"/>
</dbReference>
<dbReference type="InterPro" id="IPR040155">
    <property type="entry name" value="CEBPZ/Mak21-like"/>
</dbReference>
<protein>
    <submittedName>
        <fullName evidence="5">RNA-binding ribosome biosynthesis protein mak21</fullName>
    </submittedName>
</protein>
<reference evidence="5" key="1">
    <citation type="submission" date="2022-07" db="EMBL/GenBank/DDBJ databases">
        <title>Phylogenomic reconstructions and comparative analyses of Kickxellomycotina fungi.</title>
        <authorList>
            <person name="Reynolds N.K."/>
            <person name="Stajich J.E."/>
            <person name="Barry K."/>
            <person name="Grigoriev I.V."/>
            <person name="Crous P."/>
            <person name="Smith M.E."/>
        </authorList>
    </citation>
    <scope>NUCLEOTIDE SEQUENCE</scope>
    <source>
        <strain evidence="5">BCRC 34489</strain>
    </source>
</reference>
<dbReference type="EMBL" id="JANBUM010000512">
    <property type="protein sequence ID" value="KAJ2776226.1"/>
    <property type="molecule type" value="Genomic_DNA"/>
</dbReference>
<dbReference type="OrthoDB" id="28947at2759"/>
<feature type="compositionally biased region" description="Basic and acidic residues" evidence="3">
    <location>
        <begin position="24"/>
        <end position="60"/>
    </location>
</feature>
<feature type="region of interest" description="Disordered" evidence="3">
    <location>
        <begin position="442"/>
        <end position="461"/>
    </location>
</feature>
<feature type="compositionally biased region" description="Basic and acidic residues" evidence="3">
    <location>
        <begin position="449"/>
        <end position="460"/>
    </location>
</feature>
<dbReference type="AlphaFoldDB" id="A0A9W8H5A7"/>